<keyword evidence="4 5" id="KW-0012">Acyltransferase</keyword>
<dbReference type="PROSITE" id="PS50108">
    <property type="entry name" value="CRIB"/>
    <property type="match status" value="1"/>
</dbReference>
<accession>A0A921MRB6</accession>
<evidence type="ECO:0000256" key="1">
    <source>
        <dbReference type="ARBA" id="ARBA00007274"/>
    </source>
</evidence>
<dbReference type="Proteomes" id="UP000757103">
    <property type="component" value="Unassembled WGS sequence"/>
</dbReference>
<reference evidence="8" key="1">
    <citation type="journal article" date="2021" name="PeerJ">
        <title>Extensive microbial diversity within the chicken gut microbiome revealed by metagenomics and culture.</title>
        <authorList>
            <person name="Gilroy R."/>
            <person name="Ravi A."/>
            <person name="Getino M."/>
            <person name="Pursley I."/>
            <person name="Horton D.L."/>
            <person name="Alikhan N.F."/>
            <person name="Baker D."/>
            <person name="Gharbi K."/>
            <person name="Hall N."/>
            <person name="Watson M."/>
            <person name="Adriaenssens E.M."/>
            <person name="Foster-Nyarko E."/>
            <person name="Jarju S."/>
            <person name="Secka A."/>
            <person name="Antonio M."/>
            <person name="Oren A."/>
            <person name="Chaudhuri R.R."/>
            <person name="La Ragione R."/>
            <person name="Hildebrand F."/>
            <person name="Pallen M.J."/>
        </authorList>
    </citation>
    <scope>NUCLEOTIDE SEQUENCE</scope>
    <source>
        <strain evidence="8">CHK121-7720</strain>
    </source>
</reference>
<dbReference type="CDD" id="cd03357">
    <property type="entry name" value="LbH_MAT_GAT"/>
    <property type="match status" value="1"/>
</dbReference>
<dbReference type="InterPro" id="IPR000095">
    <property type="entry name" value="CRIB_dom"/>
</dbReference>
<dbReference type="RefSeq" id="WP_273305732.1">
    <property type="nucleotide sequence ID" value="NZ_DYUD01000014.1"/>
</dbReference>
<reference evidence="8" key="2">
    <citation type="submission" date="2021-09" db="EMBL/GenBank/DDBJ databases">
        <authorList>
            <person name="Gilroy R."/>
        </authorList>
    </citation>
    <scope>NUCLEOTIDE SEQUENCE</scope>
    <source>
        <strain evidence="8">CHK121-7720</strain>
    </source>
</reference>
<dbReference type="EC" id="2.3.1.-" evidence="5"/>
<dbReference type="InterPro" id="IPR024688">
    <property type="entry name" value="Mac_dom"/>
</dbReference>
<dbReference type="InterPro" id="IPR011004">
    <property type="entry name" value="Trimer_LpxA-like_sf"/>
</dbReference>
<keyword evidence="3" id="KW-0677">Repeat</keyword>
<dbReference type="Pfam" id="PF12464">
    <property type="entry name" value="Mac"/>
    <property type="match status" value="1"/>
</dbReference>
<dbReference type="SMART" id="SM01266">
    <property type="entry name" value="Mac"/>
    <property type="match status" value="1"/>
</dbReference>
<evidence type="ECO:0000256" key="3">
    <source>
        <dbReference type="ARBA" id="ARBA00022737"/>
    </source>
</evidence>
<dbReference type="SUPFAM" id="SSF51161">
    <property type="entry name" value="Trimeric LpxA-like enzymes"/>
    <property type="match status" value="1"/>
</dbReference>
<feature type="region of interest" description="Disordered" evidence="6">
    <location>
        <begin position="191"/>
        <end position="216"/>
    </location>
</feature>
<sequence length="216" mass="24002">MTEQEKMESGLLYDAAAPELLVKLQTTRNKLFELNYRLLPSQTREREQLLREILGTAPKRFNIVSPFLCDYGHNIHVGENFFANYNCVMLDEAPITIGDNVLIAPNVGLYTAGHPIDVERRNQWLEYAWPITIGNNVWICGGVTITPGVTIGDNSIIAAGSVVTGDIPANVIAGGNPCHVIRPVTEADRQRSYSWQERQARRTPKKGSLRKTVGGE</sequence>
<comment type="similarity">
    <text evidence="1 5">Belongs to the transferase hexapeptide repeat family.</text>
</comment>
<dbReference type="PANTHER" id="PTHR43017:SF1">
    <property type="entry name" value="ACETYLTRANSFERASE YJL218W-RELATED"/>
    <property type="match status" value="1"/>
</dbReference>
<dbReference type="Gene3D" id="2.160.10.10">
    <property type="entry name" value="Hexapeptide repeat proteins"/>
    <property type="match status" value="1"/>
</dbReference>
<feature type="domain" description="CRIB" evidence="7">
    <location>
        <begin position="63"/>
        <end position="78"/>
    </location>
</feature>
<protein>
    <recommendedName>
        <fullName evidence="5">Acetyltransferase</fullName>
        <ecNumber evidence="5">2.3.1.-</ecNumber>
    </recommendedName>
</protein>
<evidence type="ECO:0000259" key="7">
    <source>
        <dbReference type="PROSITE" id="PS50108"/>
    </source>
</evidence>
<dbReference type="Pfam" id="PF00132">
    <property type="entry name" value="Hexapep"/>
    <property type="match status" value="1"/>
</dbReference>
<dbReference type="AlphaFoldDB" id="A0A921MRB6"/>
<name>A0A921MRB6_9BACT</name>
<evidence type="ECO:0000256" key="5">
    <source>
        <dbReference type="RuleBase" id="RU367021"/>
    </source>
</evidence>
<evidence type="ECO:0000256" key="4">
    <source>
        <dbReference type="ARBA" id="ARBA00023315"/>
    </source>
</evidence>
<comment type="caution">
    <text evidence="8">The sequence shown here is derived from an EMBL/GenBank/DDBJ whole genome shotgun (WGS) entry which is preliminary data.</text>
</comment>
<keyword evidence="2 5" id="KW-0808">Transferase</keyword>
<dbReference type="InterPro" id="IPR001451">
    <property type="entry name" value="Hexapep"/>
</dbReference>
<dbReference type="EMBL" id="DYUD01000014">
    <property type="protein sequence ID" value="HJG88681.1"/>
    <property type="molecule type" value="Genomic_DNA"/>
</dbReference>
<evidence type="ECO:0000256" key="6">
    <source>
        <dbReference type="SAM" id="MobiDB-lite"/>
    </source>
</evidence>
<dbReference type="PANTHER" id="PTHR43017">
    <property type="entry name" value="GALACTOSIDE O-ACETYLTRANSFERASE"/>
    <property type="match status" value="1"/>
</dbReference>
<dbReference type="FunFam" id="2.160.10.10:FF:000008">
    <property type="entry name" value="Maltose O-acetyltransferase"/>
    <property type="match status" value="1"/>
</dbReference>
<evidence type="ECO:0000313" key="8">
    <source>
        <dbReference type="EMBL" id="HJG88681.1"/>
    </source>
</evidence>
<evidence type="ECO:0000313" key="9">
    <source>
        <dbReference type="Proteomes" id="UP000757103"/>
    </source>
</evidence>
<gene>
    <name evidence="8" type="ORF">K8U91_04280</name>
</gene>
<organism evidence="8 9">
    <name type="scientific">Barnesiella viscericola</name>
    <dbReference type="NCBI Taxonomy" id="397865"/>
    <lineage>
        <taxon>Bacteria</taxon>
        <taxon>Pseudomonadati</taxon>
        <taxon>Bacteroidota</taxon>
        <taxon>Bacteroidia</taxon>
        <taxon>Bacteroidales</taxon>
        <taxon>Barnesiellaceae</taxon>
        <taxon>Barnesiella</taxon>
    </lineage>
</organism>
<dbReference type="InterPro" id="IPR039369">
    <property type="entry name" value="LacA-like"/>
</dbReference>
<dbReference type="GO" id="GO:0008870">
    <property type="term" value="F:galactoside O-acetyltransferase activity"/>
    <property type="evidence" value="ECO:0007669"/>
    <property type="project" value="TreeGrafter"/>
</dbReference>
<proteinExistence type="inferred from homology"/>
<evidence type="ECO:0000256" key="2">
    <source>
        <dbReference type="ARBA" id="ARBA00022679"/>
    </source>
</evidence>